<evidence type="ECO:0000256" key="3">
    <source>
        <dbReference type="PIRSR" id="PIRSR004848-1"/>
    </source>
</evidence>
<evidence type="ECO:0000259" key="5">
    <source>
        <dbReference type="Pfam" id="PF01168"/>
    </source>
</evidence>
<reference evidence="6 8" key="2">
    <citation type="submission" date="2018-08" db="EMBL/GenBank/DDBJ databases">
        <title>Complete genome of the Arcobacter skirrowii type strain LMG 6621.</title>
        <authorList>
            <person name="Miller W.G."/>
            <person name="Yee E."/>
            <person name="Bono J.L."/>
        </authorList>
    </citation>
    <scope>NUCLEOTIDE SEQUENCE [LARGE SCALE GENOMIC DNA]</scope>
    <source>
        <strain evidence="6 8">CCUG 10374</strain>
    </source>
</reference>
<dbReference type="HAMAP" id="MF_02087">
    <property type="entry name" value="PLP_homeostasis"/>
    <property type="match status" value="1"/>
</dbReference>
<reference evidence="7 9" key="1">
    <citation type="submission" date="2017-09" db="EMBL/GenBank/DDBJ databases">
        <title>Genomics of the genus Arcobacter.</title>
        <authorList>
            <person name="Perez-Cataluna A."/>
            <person name="Figueras M.J."/>
            <person name="Salas-Masso N."/>
        </authorList>
    </citation>
    <scope>NUCLEOTIDE SEQUENCE [LARGE SCALE GENOMIC DNA]</scope>
    <source>
        <strain evidence="7 9">LMG 6621</strain>
    </source>
</reference>
<dbReference type="PANTHER" id="PTHR10146:SF14">
    <property type="entry name" value="PYRIDOXAL PHOSPHATE HOMEOSTASIS PROTEIN"/>
    <property type="match status" value="1"/>
</dbReference>
<dbReference type="AlphaFoldDB" id="A0AAD0SQ81"/>
<feature type="domain" description="Alanine racemase N-terminal" evidence="5">
    <location>
        <begin position="10"/>
        <end position="224"/>
    </location>
</feature>
<dbReference type="PROSITE" id="PS01211">
    <property type="entry name" value="UPF0001"/>
    <property type="match status" value="1"/>
</dbReference>
<comment type="similarity">
    <text evidence="2 4">Belongs to the pyridoxal phosphate-binding protein YggS/PROSC family.</text>
</comment>
<proteinExistence type="inferred from homology"/>
<evidence type="ECO:0000256" key="4">
    <source>
        <dbReference type="RuleBase" id="RU004514"/>
    </source>
</evidence>
<dbReference type="InterPro" id="IPR001608">
    <property type="entry name" value="Ala_racemase_N"/>
</dbReference>
<name>A0AAD0SQ81_9BACT</name>
<accession>A0AAD0SQ81</accession>
<dbReference type="SUPFAM" id="SSF51419">
    <property type="entry name" value="PLP-binding barrel"/>
    <property type="match status" value="1"/>
</dbReference>
<dbReference type="Pfam" id="PF01168">
    <property type="entry name" value="Ala_racemase_N"/>
    <property type="match status" value="1"/>
</dbReference>
<dbReference type="EMBL" id="CP032099">
    <property type="protein sequence ID" value="AXX84405.1"/>
    <property type="molecule type" value="Genomic_DNA"/>
</dbReference>
<keyword evidence="9" id="KW-1185">Reference proteome</keyword>
<dbReference type="EMBL" id="NXIC01000001">
    <property type="protein sequence ID" value="RXI26677.1"/>
    <property type="molecule type" value="Genomic_DNA"/>
</dbReference>
<comment type="cofactor">
    <cofactor evidence="3">
        <name>pyridoxal 5'-phosphate</name>
        <dbReference type="ChEBI" id="CHEBI:597326"/>
    </cofactor>
</comment>
<dbReference type="GeneID" id="61750329"/>
<dbReference type="RefSeq" id="WP_066350144.1">
    <property type="nucleotide sequence ID" value="NZ_CP032099.1"/>
</dbReference>
<protein>
    <recommendedName>
        <fullName evidence="2">Pyridoxal phosphate homeostasis protein</fullName>
        <shortName evidence="2">PLP homeostasis protein</shortName>
    </recommendedName>
</protein>
<dbReference type="Gene3D" id="3.20.20.10">
    <property type="entry name" value="Alanine racemase"/>
    <property type="match status" value="1"/>
</dbReference>
<comment type="function">
    <text evidence="2">Pyridoxal 5'-phosphate (PLP)-binding protein, which is involved in PLP homeostasis.</text>
</comment>
<evidence type="ECO:0000256" key="1">
    <source>
        <dbReference type="ARBA" id="ARBA00022898"/>
    </source>
</evidence>
<gene>
    <name evidence="6" type="ORF">ASKIR_0576</name>
    <name evidence="7" type="ORF">CP959_00835</name>
</gene>
<dbReference type="GO" id="GO:0030170">
    <property type="term" value="F:pyridoxal phosphate binding"/>
    <property type="evidence" value="ECO:0007669"/>
    <property type="project" value="UniProtKB-UniRule"/>
</dbReference>
<dbReference type="Proteomes" id="UP000262029">
    <property type="component" value="Chromosome"/>
</dbReference>
<dbReference type="CDD" id="cd00635">
    <property type="entry name" value="PLPDE_III_YBL036c_like"/>
    <property type="match status" value="1"/>
</dbReference>
<keyword evidence="1 2" id="KW-0663">Pyridoxal phosphate</keyword>
<dbReference type="InterPro" id="IPR011078">
    <property type="entry name" value="PyrdxlP_homeostasis"/>
</dbReference>
<evidence type="ECO:0000313" key="6">
    <source>
        <dbReference type="EMBL" id="AXX84405.1"/>
    </source>
</evidence>
<dbReference type="FunFam" id="3.20.20.10:FF:000018">
    <property type="entry name" value="Pyridoxal phosphate homeostasis protein"/>
    <property type="match status" value="1"/>
</dbReference>
<dbReference type="InterPro" id="IPR029066">
    <property type="entry name" value="PLP-binding_barrel"/>
</dbReference>
<dbReference type="PIRSF" id="PIRSF004848">
    <property type="entry name" value="YBL036c_PLPDEIII"/>
    <property type="match status" value="1"/>
</dbReference>
<evidence type="ECO:0000313" key="7">
    <source>
        <dbReference type="EMBL" id="RXI26677.1"/>
    </source>
</evidence>
<dbReference type="Proteomes" id="UP000290580">
    <property type="component" value="Unassembled WGS sequence"/>
</dbReference>
<feature type="modified residue" description="N6-(pyridoxal phosphate)lysine" evidence="2 3">
    <location>
        <position position="37"/>
    </location>
</feature>
<dbReference type="NCBIfam" id="TIGR00044">
    <property type="entry name" value="YggS family pyridoxal phosphate-dependent enzyme"/>
    <property type="match status" value="1"/>
</dbReference>
<dbReference type="PANTHER" id="PTHR10146">
    <property type="entry name" value="PROLINE SYNTHETASE CO-TRANSCRIBED BACTERIAL HOMOLOG PROTEIN"/>
    <property type="match status" value="1"/>
</dbReference>
<evidence type="ECO:0000313" key="8">
    <source>
        <dbReference type="Proteomes" id="UP000262029"/>
    </source>
</evidence>
<evidence type="ECO:0000313" key="9">
    <source>
        <dbReference type="Proteomes" id="UP000290580"/>
    </source>
</evidence>
<organism evidence="6 8">
    <name type="scientific">Aliarcobacter skirrowii CCUG 10374</name>
    <dbReference type="NCBI Taxonomy" id="1032239"/>
    <lineage>
        <taxon>Bacteria</taxon>
        <taxon>Pseudomonadati</taxon>
        <taxon>Campylobacterota</taxon>
        <taxon>Epsilonproteobacteria</taxon>
        <taxon>Campylobacterales</taxon>
        <taxon>Arcobacteraceae</taxon>
        <taxon>Aliarcobacter</taxon>
    </lineage>
</organism>
<sequence length="227" mass="25544">MNKQTATKNLDSLITKVEAARLRVSEHHIVKIVGVSKYSTAQDVKTLYEAGQRAFGENKVQDLKQKSEELEEFPIEWHFIGTLQKNKINNLIDLNPTLVQSLDSLDLAIELNKKLESKNKKLSCLLQINSAYEDSKSGVYPEVAVKTYKDILEKCPNIILKGVMSIGAHVEDENIIKESFKTTKKIFDELAPFNPQYCSMGMSSDFELAIECGSNLIRVGSSLFKNK</sequence>
<evidence type="ECO:0000256" key="2">
    <source>
        <dbReference type="HAMAP-Rule" id="MF_02087"/>
    </source>
</evidence>